<sequence>MLKNQGTVTEYHFWQVRRLKLFFPSANHIKKRYHTVDKNTKSLNFAPFLKYMQMKVFGLTNKFKRIRLIFTLSLHTCLLLFVTRIIHFDFLIHKHVLYDIKA</sequence>
<evidence type="ECO:0000313" key="3">
    <source>
        <dbReference type="Proteomes" id="UP000215914"/>
    </source>
</evidence>
<evidence type="ECO:0000313" key="2">
    <source>
        <dbReference type="EMBL" id="KAF5760329.1"/>
    </source>
</evidence>
<proteinExistence type="predicted"/>
<gene>
    <name evidence="2" type="ORF">HanXRQr2_Chr16g0752211</name>
</gene>
<feature type="transmembrane region" description="Helical" evidence="1">
    <location>
        <begin position="68"/>
        <end position="87"/>
    </location>
</feature>
<dbReference type="AlphaFoldDB" id="A0A9K3H0I9"/>
<accession>A0A9K3H0I9</accession>
<organism evidence="2 3">
    <name type="scientific">Helianthus annuus</name>
    <name type="common">Common sunflower</name>
    <dbReference type="NCBI Taxonomy" id="4232"/>
    <lineage>
        <taxon>Eukaryota</taxon>
        <taxon>Viridiplantae</taxon>
        <taxon>Streptophyta</taxon>
        <taxon>Embryophyta</taxon>
        <taxon>Tracheophyta</taxon>
        <taxon>Spermatophyta</taxon>
        <taxon>Magnoliopsida</taxon>
        <taxon>eudicotyledons</taxon>
        <taxon>Gunneridae</taxon>
        <taxon>Pentapetalae</taxon>
        <taxon>asterids</taxon>
        <taxon>campanulids</taxon>
        <taxon>Asterales</taxon>
        <taxon>Asteraceae</taxon>
        <taxon>Asteroideae</taxon>
        <taxon>Heliantheae alliance</taxon>
        <taxon>Heliantheae</taxon>
        <taxon>Helianthus</taxon>
    </lineage>
</organism>
<evidence type="ECO:0000256" key="1">
    <source>
        <dbReference type="SAM" id="Phobius"/>
    </source>
</evidence>
<name>A0A9K3H0I9_HELAN</name>
<comment type="caution">
    <text evidence="2">The sequence shown here is derived from an EMBL/GenBank/DDBJ whole genome shotgun (WGS) entry which is preliminary data.</text>
</comment>
<dbReference type="Proteomes" id="UP000215914">
    <property type="component" value="Unassembled WGS sequence"/>
</dbReference>
<keyword evidence="1" id="KW-1133">Transmembrane helix</keyword>
<reference evidence="2" key="2">
    <citation type="submission" date="2020-06" db="EMBL/GenBank/DDBJ databases">
        <title>Helianthus annuus Genome sequencing and assembly Release 2.</title>
        <authorList>
            <person name="Gouzy J."/>
            <person name="Langlade N."/>
            <person name="Munos S."/>
        </authorList>
    </citation>
    <scope>NUCLEOTIDE SEQUENCE</scope>
    <source>
        <tissue evidence="2">Leaves</tissue>
    </source>
</reference>
<keyword evidence="1" id="KW-0472">Membrane</keyword>
<keyword evidence="1" id="KW-0812">Transmembrane</keyword>
<protein>
    <submittedName>
        <fullName evidence="2">Uncharacterized protein</fullName>
    </submittedName>
</protein>
<dbReference type="Gramene" id="mRNA:HanXRQr2_Chr16g0752211">
    <property type="protein sequence ID" value="CDS:HanXRQr2_Chr16g0752211.1"/>
    <property type="gene ID" value="HanXRQr2_Chr16g0752211"/>
</dbReference>
<dbReference type="EMBL" id="MNCJ02000331">
    <property type="protein sequence ID" value="KAF5760329.1"/>
    <property type="molecule type" value="Genomic_DNA"/>
</dbReference>
<keyword evidence="3" id="KW-1185">Reference proteome</keyword>
<reference evidence="2" key="1">
    <citation type="journal article" date="2017" name="Nature">
        <title>The sunflower genome provides insights into oil metabolism, flowering and Asterid evolution.</title>
        <authorList>
            <person name="Badouin H."/>
            <person name="Gouzy J."/>
            <person name="Grassa C.J."/>
            <person name="Murat F."/>
            <person name="Staton S.E."/>
            <person name="Cottret L."/>
            <person name="Lelandais-Briere C."/>
            <person name="Owens G.L."/>
            <person name="Carrere S."/>
            <person name="Mayjonade B."/>
            <person name="Legrand L."/>
            <person name="Gill N."/>
            <person name="Kane N.C."/>
            <person name="Bowers J.E."/>
            <person name="Hubner S."/>
            <person name="Bellec A."/>
            <person name="Berard A."/>
            <person name="Berges H."/>
            <person name="Blanchet N."/>
            <person name="Boniface M.C."/>
            <person name="Brunel D."/>
            <person name="Catrice O."/>
            <person name="Chaidir N."/>
            <person name="Claudel C."/>
            <person name="Donnadieu C."/>
            <person name="Faraut T."/>
            <person name="Fievet G."/>
            <person name="Helmstetter N."/>
            <person name="King M."/>
            <person name="Knapp S.J."/>
            <person name="Lai Z."/>
            <person name="Le Paslier M.C."/>
            <person name="Lippi Y."/>
            <person name="Lorenzon L."/>
            <person name="Mandel J.R."/>
            <person name="Marage G."/>
            <person name="Marchand G."/>
            <person name="Marquand E."/>
            <person name="Bret-Mestries E."/>
            <person name="Morien E."/>
            <person name="Nambeesan S."/>
            <person name="Nguyen T."/>
            <person name="Pegot-Espagnet P."/>
            <person name="Pouilly N."/>
            <person name="Raftis F."/>
            <person name="Sallet E."/>
            <person name="Schiex T."/>
            <person name="Thomas J."/>
            <person name="Vandecasteele C."/>
            <person name="Vares D."/>
            <person name="Vear F."/>
            <person name="Vautrin S."/>
            <person name="Crespi M."/>
            <person name="Mangin B."/>
            <person name="Burke J.M."/>
            <person name="Salse J."/>
            <person name="Munos S."/>
            <person name="Vincourt P."/>
            <person name="Rieseberg L.H."/>
            <person name="Langlade N.B."/>
        </authorList>
    </citation>
    <scope>NUCLEOTIDE SEQUENCE</scope>
    <source>
        <tissue evidence="2">Leaves</tissue>
    </source>
</reference>